<dbReference type="GO" id="GO:0015171">
    <property type="term" value="F:amino acid transmembrane transporter activity"/>
    <property type="evidence" value="ECO:0007669"/>
    <property type="project" value="TreeGrafter"/>
</dbReference>
<comment type="subcellular location">
    <subcellularLocation>
        <location evidence="1">Membrane</location>
        <topology evidence="1">Multi-pass membrane protein</topology>
    </subcellularLocation>
</comment>
<dbReference type="RefSeq" id="XP_040707750.1">
    <property type="nucleotide sequence ID" value="XM_040840009.1"/>
</dbReference>
<sequence>MAAELGVEGHELHTIDSTEKATSNHLSNVPAKAEAETIDHGADTGLHRSLGTRHLTMIALGSAIGMGMWLGSGQSLVNGGPASLFIGFLISSSIVWCVCQSIGEMAVMYPLPSGFVQWSSMFISPAAGFALGWGYWFSYWITIANELQGVVTILNYWTDEVPKAAWISIFWVVIILINVWVVRFFAEVEVFASTVKFSWMFIAIIGLIVVTAGGAPQGEAIGFRYWNAHPFNNGFKGFISVIPTCVFAMAGSENAALVASEVANPRRSVPKAVGSVWVRLGLFFILGSLMITLTVDPKDPDLFGASGSNASPFVIAFSNAGIPGMAHVTNAVIFISVISTGSISGYGGSRMLMGLAHVRMNHKIFGKADKIGRPWAGYIATIGIGGALAYLNVSHTGAEVFQWLSSLVALLTLFGWGMICLSHLRFRYAWKVQGREEGHLPWRTWAYPYATWWVLLWCIALIIVEFYLSIWPLGKKSSAKNFFANFISVVAVFLIWVGAMIWYRCPVWVDARVVDLDGNRRFYAERVDEEAVSVKKGFARLKVLFE</sequence>
<feature type="transmembrane region" description="Helical" evidence="8">
    <location>
        <begin position="482"/>
        <end position="503"/>
    </location>
</feature>
<feature type="transmembrane region" description="Helical" evidence="8">
    <location>
        <begin position="55"/>
        <end position="72"/>
    </location>
</feature>
<dbReference type="PIRSF" id="PIRSF006060">
    <property type="entry name" value="AA_transporter"/>
    <property type="match status" value="1"/>
</dbReference>
<feature type="transmembrane region" description="Helical" evidence="8">
    <location>
        <begin position="445"/>
        <end position="470"/>
    </location>
</feature>
<dbReference type="AlphaFoldDB" id="A0A1L9TWX1"/>
<dbReference type="PANTHER" id="PTHR43341">
    <property type="entry name" value="AMINO ACID PERMEASE"/>
    <property type="match status" value="1"/>
</dbReference>
<feature type="transmembrane region" description="Helical" evidence="8">
    <location>
        <begin position="276"/>
        <end position="295"/>
    </location>
</feature>
<feature type="transmembrane region" description="Helical" evidence="8">
    <location>
        <begin position="403"/>
        <end position="424"/>
    </location>
</feature>
<dbReference type="GO" id="GO:0016020">
    <property type="term" value="C:membrane"/>
    <property type="evidence" value="ECO:0007669"/>
    <property type="project" value="UniProtKB-SubCell"/>
</dbReference>
<keyword evidence="2" id="KW-0813">Transport</keyword>
<feature type="domain" description="Amino acid permease/ SLC12A" evidence="9">
    <location>
        <begin position="54"/>
        <end position="506"/>
    </location>
</feature>
<evidence type="ECO:0000313" key="10">
    <source>
        <dbReference type="EMBL" id="OJJ63944.1"/>
    </source>
</evidence>
<reference evidence="11" key="1">
    <citation type="journal article" date="2017" name="Genome Biol.">
        <title>Comparative genomics reveals high biological diversity and specific adaptations in the industrially and medically important fungal genus Aspergillus.</title>
        <authorList>
            <person name="de Vries R.P."/>
            <person name="Riley R."/>
            <person name="Wiebenga A."/>
            <person name="Aguilar-Osorio G."/>
            <person name="Amillis S."/>
            <person name="Uchima C.A."/>
            <person name="Anderluh G."/>
            <person name="Asadollahi M."/>
            <person name="Askin M."/>
            <person name="Barry K."/>
            <person name="Battaglia E."/>
            <person name="Bayram O."/>
            <person name="Benocci T."/>
            <person name="Braus-Stromeyer S.A."/>
            <person name="Caldana C."/>
            <person name="Canovas D."/>
            <person name="Cerqueira G.C."/>
            <person name="Chen F."/>
            <person name="Chen W."/>
            <person name="Choi C."/>
            <person name="Clum A."/>
            <person name="Dos Santos R.A."/>
            <person name="Damasio A.R."/>
            <person name="Diallinas G."/>
            <person name="Emri T."/>
            <person name="Fekete E."/>
            <person name="Flipphi M."/>
            <person name="Freyberg S."/>
            <person name="Gallo A."/>
            <person name="Gournas C."/>
            <person name="Habgood R."/>
            <person name="Hainaut M."/>
            <person name="Harispe M.L."/>
            <person name="Henrissat B."/>
            <person name="Hilden K.S."/>
            <person name="Hope R."/>
            <person name="Hossain A."/>
            <person name="Karabika E."/>
            <person name="Karaffa L."/>
            <person name="Karanyi Z."/>
            <person name="Krasevec N."/>
            <person name="Kuo A."/>
            <person name="Kusch H."/>
            <person name="LaButti K."/>
            <person name="Lagendijk E.L."/>
            <person name="Lapidus A."/>
            <person name="Levasseur A."/>
            <person name="Lindquist E."/>
            <person name="Lipzen A."/>
            <person name="Logrieco A.F."/>
            <person name="MacCabe A."/>
            <person name="Maekelae M.R."/>
            <person name="Malavazi I."/>
            <person name="Melin P."/>
            <person name="Meyer V."/>
            <person name="Mielnichuk N."/>
            <person name="Miskei M."/>
            <person name="Molnar A.P."/>
            <person name="Mule G."/>
            <person name="Ngan C.Y."/>
            <person name="Orejas M."/>
            <person name="Orosz E."/>
            <person name="Ouedraogo J.P."/>
            <person name="Overkamp K.M."/>
            <person name="Park H.-S."/>
            <person name="Perrone G."/>
            <person name="Piumi F."/>
            <person name="Punt P.J."/>
            <person name="Ram A.F."/>
            <person name="Ramon A."/>
            <person name="Rauscher S."/>
            <person name="Record E."/>
            <person name="Riano-Pachon D.M."/>
            <person name="Robert V."/>
            <person name="Roehrig J."/>
            <person name="Ruller R."/>
            <person name="Salamov A."/>
            <person name="Salih N.S."/>
            <person name="Samson R.A."/>
            <person name="Sandor E."/>
            <person name="Sanguinetti M."/>
            <person name="Schuetze T."/>
            <person name="Sepcic K."/>
            <person name="Shelest E."/>
            <person name="Sherlock G."/>
            <person name="Sophianopoulou V."/>
            <person name="Squina F.M."/>
            <person name="Sun H."/>
            <person name="Susca A."/>
            <person name="Todd R.B."/>
            <person name="Tsang A."/>
            <person name="Unkles S.E."/>
            <person name="van de Wiele N."/>
            <person name="van Rossen-Uffink D."/>
            <person name="Oliveira J.V."/>
            <person name="Vesth T.C."/>
            <person name="Visser J."/>
            <person name="Yu J.-H."/>
            <person name="Zhou M."/>
            <person name="Andersen M.R."/>
            <person name="Archer D.B."/>
            <person name="Baker S.E."/>
            <person name="Benoit I."/>
            <person name="Brakhage A.A."/>
            <person name="Braus G.H."/>
            <person name="Fischer R."/>
            <person name="Frisvad J.C."/>
            <person name="Goldman G.H."/>
            <person name="Houbraken J."/>
            <person name="Oakley B."/>
            <person name="Pocsi I."/>
            <person name="Scazzocchio C."/>
            <person name="Seiboth B."/>
            <person name="vanKuyk P.A."/>
            <person name="Wortman J."/>
            <person name="Dyer P.S."/>
            <person name="Grigoriev I.V."/>
        </authorList>
    </citation>
    <scope>NUCLEOTIDE SEQUENCE [LARGE SCALE GENOMIC DNA]</scope>
    <source>
        <strain evidence="11">CBS 593.65</strain>
    </source>
</reference>
<dbReference type="PANTHER" id="PTHR43341:SF37">
    <property type="entry name" value="AMINO ACID TRANSPORTER (EUROFUNG)"/>
    <property type="match status" value="1"/>
</dbReference>
<keyword evidence="6 8" id="KW-0472">Membrane</keyword>
<evidence type="ECO:0000256" key="4">
    <source>
        <dbReference type="ARBA" id="ARBA00022970"/>
    </source>
</evidence>
<evidence type="ECO:0000256" key="7">
    <source>
        <dbReference type="SAM" id="MobiDB-lite"/>
    </source>
</evidence>
<organism evidence="10 11">
    <name type="scientific">Aspergillus sydowii CBS 593.65</name>
    <dbReference type="NCBI Taxonomy" id="1036612"/>
    <lineage>
        <taxon>Eukaryota</taxon>
        <taxon>Fungi</taxon>
        <taxon>Dikarya</taxon>
        <taxon>Ascomycota</taxon>
        <taxon>Pezizomycotina</taxon>
        <taxon>Eurotiomycetes</taxon>
        <taxon>Eurotiomycetidae</taxon>
        <taxon>Eurotiales</taxon>
        <taxon>Aspergillaceae</taxon>
        <taxon>Aspergillus</taxon>
        <taxon>Aspergillus subgen. Nidulantes</taxon>
    </lineage>
</organism>
<feature type="transmembrane region" description="Helical" evidence="8">
    <location>
        <begin position="164"/>
        <end position="185"/>
    </location>
</feature>
<keyword evidence="3 8" id="KW-0812">Transmembrane</keyword>
<gene>
    <name evidence="10" type="ORF">ASPSYDRAFT_1154978</name>
</gene>
<dbReference type="VEuPathDB" id="FungiDB:ASPSYDRAFT_1154978"/>
<feature type="transmembrane region" description="Helical" evidence="8">
    <location>
        <begin position="115"/>
        <end position="136"/>
    </location>
</feature>
<feature type="compositionally biased region" description="Basic and acidic residues" evidence="7">
    <location>
        <begin position="7"/>
        <end position="19"/>
    </location>
</feature>
<proteinExistence type="predicted"/>
<feature type="transmembrane region" description="Helical" evidence="8">
    <location>
        <begin position="197"/>
        <end position="215"/>
    </location>
</feature>
<protein>
    <recommendedName>
        <fullName evidence="9">Amino acid permease/ SLC12A domain-containing protein</fullName>
    </recommendedName>
</protein>
<dbReference type="EMBL" id="KV878582">
    <property type="protein sequence ID" value="OJJ63944.1"/>
    <property type="molecule type" value="Genomic_DNA"/>
</dbReference>
<dbReference type="InterPro" id="IPR004841">
    <property type="entry name" value="AA-permease/SLC12A_dom"/>
</dbReference>
<dbReference type="PROSITE" id="PS00218">
    <property type="entry name" value="AMINO_ACID_PERMEASE_1"/>
    <property type="match status" value="1"/>
</dbReference>
<dbReference type="FunFam" id="1.20.1740.10:FF:000070">
    <property type="entry name" value="Amino acid transporter (Eurofung)"/>
    <property type="match status" value="1"/>
</dbReference>
<keyword evidence="5 8" id="KW-1133">Transmembrane helix</keyword>
<evidence type="ECO:0000256" key="6">
    <source>
        <dbReference type="ARBA" id="ARBA00023136"/>
    </source>
</evidence>
<feature type="transmembrane region" description="Helical" evidence="8">
    <location>
        <begin position="331"/>
        <end position="353"/>
    </location>
</feature>
<dbReference type="OrthoDB" id="3900342at2759"/>
<evidence type="ECO:0000256" key="2">
    <source>
        <dbReference type="ARBA" id="ARBA00022448"/>
    </source>
</evidence>
<accession>A0A1L9TWX1</accession>
<evidence type="ECO:0000259" key="9">
    <source>
        <dbReference type="Pfam" id="PF00324"/>
    </source>
</evidence>
<dbReference type="Proteomes" id="UP000184356">
    <property type="component" value="Unassembled WGS sequence"/>
</dbReference>
<feature type="transmembrane region" description="Helical" evidence="8">
    <location>
        <begin position="374"/>
        <end position="391"/>
    </location>
</feature>
<name>A0A1L9TWX1_9EURO</name>
<evidence type="ECO:0000256" key="1">
    <source>
        <dbReference type="ARBA" id="ARBA00004141"/>
    </source>
</evidence>
<evidence type="ECO:0000256" key="8">
    <source>
        <dbReference type="SAM" id="Phobius"/>
    </source>
</evidence>
<evidence type="ECO:0000256" key="3">
    <source>
        <dbReference type="ARBA" id="ARBA00022692"/>
    </source>
</evidence>
<evidence type="ECO:0000256" key="5">
    <source>
        <dbReference type="ARBA" id="ARBA00022989"/>
    </source>
</evidence>
<evidence type="ECO:0000313" key="11">
    <source>
        <dbReference type="Proteomes" id="UP000184356"/>
    </source>
</evidence>
<keyword evidence="11" id="KW-1185">Reference proteome</keyword>
<dbReference type="Gene3D" id="1.20.1740.10">
    <property type="entry name" value="Amino acid/polyamine transporter I"/>
    <property type="match status" value="1"/>
</dbReference>
<dbReference type="GeneID" id="63756082"/>
<dbReference type="InterPro" id="IPR004840">
    <property type="entry name" value="Amino_acid_permease_CS"/>
</dbReference>
<keyword evidence="4" id="KW-0029">Amino-acid transport</keyword>
<dbReference type="STRING" id="1036612.A0A1L9TWX1"/>
<dbReference type="Pfam" id="PF00324">
    <property type="entry name" value="AA_permease"/>
    <property type="match status" value="1"/>
</dbReference>
<feature type="region of interest" description="Disordered" evidence="7">
    <location>
        <begin position="1"/>
        <end position="25"/>
    </location>
</feature>
<dbReference type="InterPro" id="IPR050524">
    <property type="entry name" value="APC_YAT"/>
</dbReference>
<feature type="transmembrane region" description="Helical" evidence="8">
    <location>
        <begin position="84"/>
        <end position="103"/>
    </location>
</feature>